<keyword evidence="3" id="KW-1185">Reference proteome</keyword>
<evidence type="ECO:0000313" key="2">
    <source>
        <dbReference type="EMBL" id="KAF1838191.1"/>
    </source>
</evidence>
<dbReference type="EMBL" id="ML975254">
    <property type="protein sequence ID" value="KAF1838191.1"/>
    <property type="molecule type" value="Genomic_DNA"/>
</dbReference>
<dbReference type="PANTHER" id="PTHR13593">
    <property type="match status" value="1"/>
</dbReference>
<evidence type="ECO:0000313" key="3">
    <source>
        <dbReference type="Proteomes" id="UP000800040"/>
    </source>
</evidence>
<dbReference type="GO" id="GO:0008081">
    <property type="term" value="F:phosphoric diester hydrolase activity"/>
    <property type="evidence" value="ECO:0007669"/>
    <property type="project" value="InterPro"/>
</dbReference>
<feature type="signal peptide" evidence="1">
    <location>
        <begin position="1"/>
        <end position="22"/>
    </location>
</feature>
<reference evidence="2" key="1">
    <citation type="submission" date="2020-01" db="EMBL/GenBank/DDBJ databases">
        <authorList>
            <consortium name="DOE Joint Genome Institute"/>
            <person name="Haridas S."/>
            <person name="Albert R."/>
            <person name="Binder M."/>
            <person name="Bloem J."/>
            <person name="Labutti K."/>
            <person name="Salamov A."/>
            <person name="Andreopoulos B."/>
            <person name="Baker S.E."/>
            <person name="Barry K."/>
            <person name="Bills G."/>
            <person name="Bluhm B.H."/>
            <person name="Cannon C."/>
            <person name="Castanera R."/>
            <person name="Culley D.E."/>
            <person name="Daum C."/>
            <person name="Ezra D."/>
            <person name="Gonzalez J.B."/>
            <person name="Henrissat B."/>
            <person name="Kuo A."/>
            <person name="Liang C."/>
            <person name="Lipzen A."/>
            <person name="Lutzoni F."/>
            <person name="Magnuson J."/>
            <person name="Mondo S."/>
            <person name="Nolan M."/>
            <person name="Ohm R."/>
            <person name="Pangilinan J."/>
            <person name="Park H.-J."/>
            <person name="Ramirez L."/>
            <person name="Alfaro M."/>
            <person name="Sun H."/>
            <person name="Tritt A."/>
            <person name="Yoshinaga Y."/>
            <person name="Zwiers L.-H."/>
            <person name="Turgeon B.G."/>
            <person name="Goodwin S.B."/>
            <person name="Spatafora J.W."/>
            <person name="Crous P.W."/>
            <person name="Grigoriev I.V."/>
        </authorList>
    </citation>
    <scope>NUCLEOTIDE SEQUENCE</scope>
    <source>
        <strain evidence="2">P77</strain>
    </source>
</reference>
<sequence length="358" mass="38254">MFSRNLLRATALLPFLYSTTSAQNACNNSPDLCSRAYNNITYLGAHDSPFLRNADTSFSTSGNHYYNTTVQLDAGVRLLTAQVHQANDSGTDAWHLCHSSCDLLDAGTLESWLSEIKTWMDANTNDVVTLLLVNSDKASPSDLGSIFSSSGIDTLAYTPPSTEFLPQTWPTLDALIGNNTRLMTFVAPLGAPSTEYPYLMDEFTFIFENAYENDHPSNYSCNPDRPASLGTPSAALESGRMFLMNHFLYQTQLFGIQSPNETYANVTNAQSGFGSLGVGVAECSNVYGKAPNFVLVDFFNVGPAIASVDMANGIDGAVSGRMEVSTAPLIQSTGAGVRERGSLVAVVLAVGVAVALGA</sequence>
<dbReference type="Gene3D" id="3.20.20.190">
    <property type="entry name" value="Phosphatidylinositol (PI) phosphodiesterase"/>
    <property type="match status" value="1"/>
</dbReference>
<dbReference type="OrthoDB" id="7984201at2759"/>
<dbReference type="PANTHER" id="PTHR13593:SF80">
    <property type="entry name" value="PLC-LIKE PHOSPHODIESTERASE"/>
    <property type="match status" value="1"/>
</dbReference>
<gene>
    <name evidence="2" type="ORF">BDW02DRAFT_586063</name>
</gene>
<proteinExistence type="predicted"/>
<accession>A0A6A5KSG1</accession>
<dbReference type="AlphaFoldDB" id="A0A6A5KSG1"/>
<dbReference type="InterPro" id="IPR017946">
    <property type="entry name" value="PLC-like_Pdiesterase_TIM-brl"/>
</dbReference>
<evidence type="ECO:0008006" key="4">
    <source>
        <dbReference type="Google" id="ProtNLM"/>
    </source>
</evidence>
<dbReference type="Proteomes" id="UP000800040">
    <property type="component" value="Unassembled WGS sequence"/>
</dbReference>
<dbReference type="SUPFAM" id="SSF51695">
    <property type="entry name" value="PLC-like phosphodiesterases"/>
    <property type="match status" value="1"/>
</dbReference>
<name>A0A6A5KSG1_9PLEO</name>
<dbReference type="GO" id="GO:0006629">
    <property type="term" value="P:lipid metabolic process"/>
    <property type="evidence" value="ECO:0007669"/>
    <property type="project" value="InterPro"/>
</dbReference>
<keyword evidence="1" id="KW-0732">Signal</keyword>
<feature type="chain" id="PRO_5025489644" description="PLC-like phosphodiesterase" evidence="1">
    <location>
        <begin position="23"/>
        <end position="358"/>
    </location>
</feature>
<protein>
    <recommendedName>
        <fullName evidence="4">PLC-like phosphodiesterase</fullName>
    </recommendedName>
</protein>
<dbReference type="Pfam" id="PF26146">
    <property type="entry name" value="PI-PLC_X"/>
    <property type="match status" value="1"/>
</dbReference>
<evidence type="ECO:0000256" key="1">
    <source>
        <dbReference type="SAM" id="SignalP"/>
    </source>
</evidence>
<organism evidence="2 3">
    <name type="scientific">Decorospora gaudefroyi</name>
    <dbReference type="NCBI Taxonomy" id="184978"/>
    <lineage>
        <taxon>Eukaryota</taxon>
        <taxon>Fungi</taxon>
        <taxon>Dikarya</taxon>
        <taxon>Ascomycota</taxon>
        <taxon>Pezizomycotina</taxon>
        <taxon>Dothideomycetes</taxon>
        <taxon>Pleosporomycetidae</taxon>
        <taxon>Pleosporales</taxon>
        <taxon>Pleosporineae</taxon>
        <taxon>Pleosporaceae</taxon>
        <taxon>Decorospora</taxon>
    </lineage>
</organism>
<dbReference type="InterPro" id="IPR051057">
    <property type="entry name" value="PI-PLC_domain"/>
</dbReference>